<evidence type="ECO:0000256" key="7">
    <source>
        <dbReference type="RuleBase" id="RU365090"/>
    </source>
</evidence>
<reference evidence="9 10" key="1">
    <citation type="journal article" date="2015" name="Genome Announc.">
        <title>Expanding the biotechnology potential of lactobacilli through comparative genomics of 213 strains and associated genera.</title>
        <authorList>
            <person name="Sun Z."/>
            <person name="Harris H.M."/>
            <person name="McCann A."/>
            <person name="Guo C."/>
            <person name="Argimon S."/>
            <person name="Zhang W."/>
            <person name="Yang X."/>
            <person name="Jeffery I.B."/>
            <person name="Cooney J.C."/>
            <person name="Kagawa T.F."/>
            <person name="Liu W."/>
            <person name="Song Y."/>
            <person name="Salvetti E."/>
            <person name="Wrobel A."/>
            <person name="Rasinkangas P."/>
            <person name="Parkhill J."/>
            <person name="Rea M.C."/>
            <person name="O'Sullivan O."/>
            <person name="Ritari J."/>
            <person name="Douillard F.P."/>
            <person name="Paul Ross R."/>
            <person name="Yang R."/>
            <person name="Briner A.E."/>
            <person name="Felis G.E."/>
            <person name="de Vos W.M."/>
            <person name="Barrangou R."/>
            <person name="Klaenhammer T.R."/>
            <person name="Caufield P.W."/>
            <person name="Cui Y."/>
            <person name="Zhang H."/>
            <person name="O'Toole P.W."/>
        </authorList>
    </citation>
    <scope>NUCLEOTIDE SEQUENCE [LARGE SCALE GENOMIC DNA]</scope>
    <source>
        <strain evidence="9 10">DSM 20003</strain>
    </source>
</reference>
<evidence type="ECO:0000259" key="8">
    <source>
        <dbReference type="SMART" id="SM00852"/>
    </source>
</evidence>
<keyword evidence="10" id="KW-1185">Reference proteome</keyword>
<dbReference type="InterPro" id="IPR005110">
    <property type="entry name" value="MoeA_linker/N"/>
</dbReference>
<dbReference type="SUPFAM" id="SSF63867">
    <property type="entry name" value="MoeA C-terminal domain-like"/>
    <property type="match status" value="1"/>
</dbReference>
<keyword evidence="7" id="KW-0460">Magnesium</keyword>
<evidence type="ECO:0000256" key="2">
    <source>
        <dbReference type="ARBA" id="ARBA00010763"/>
    </source>
</evidence>
<sequence>MLDRRHPINLAEAQARLTTVKLPTAIETIPVTEANHRTLAKDITAPYPFPNFRRSGYDGYAIRHADDQGYPKVFKVLGEVQAGANFDGVLGENETVRIMTGAHVPDTGDKVIMLEQTRAVPEHDDQIKIMTGSDRINITDAGSEFAKGQTLLTAGTELNPGGLSILAAFGYTEVAVYRQPKVAIITTGTELLQPTDAPQPGKIYNSNGPLIAGLVQENGGIVTEVVQIPDDYQLLQANLTRLEAANDLIITDGGVSVGDFDYLATAAREADQLIFNKLSLRPGSVTTAFVHNDTFIMALSGNPGACYTGFYMFMEPVLRRFVNQPSRLKKVTATLVKPYDKTNGYDKLLRGTYTLTATGYQVQLHGSDRSGDLGNLQATSCLFMIPHSPEPIALNAEVDTWLLPFK</sequence>
<dbReference type="Pfam" id="PF00994">
    <property type="entry name" value="MoCF_biosynth"/>
    <property type="match status" value="1"/>
</dbReference>
<keyword evidence="7" id="KW-0479">Metal-binding</keyword>
<name>A0A0R1H1M1_9LACO</name>
<evidence type="ECO:0000256" key="5">
    <source>
        <dbReference type="ARBA" id="ARBA00022505"/>
    </source>
</evidence>
<dbReference type="GO" id="GO:0006777">
    <property type="term" value="P:Mo-molybdopterin cofactor biosynthetic process"/>
    <property type="evidence" value="ECO:0007669"/>
    <property type="project" value="UniProtKB-UniRule"/>
</dbReference>
<dbReference type="CDD" id="cd00887">
    <property type="entry name" value="MoeA"/>
    <property type="match status" value="1"/>
</dbReference>
<keyword evidence="5 7" id="KW-0500">Molybdenum</keyword>
<evidence type="ECO:0000313" key="9">
    <source>
        <dbReference type="EMBL" id="KRK40319.1"/>
    </source>
</evidence>
<dbReference type="Pfam" id="PF03453">
    <property type="entry name" value="MoeA_N"/>
    <property type="match status" value="1"/>
</dbReference>
<dbReference type="EC" id="2.10.1.1" evidence="3 7"/>
<dbReference type="InterPro" id="IPR036688">
    <property type="entry name" value="MoeA_C_domain_IV_sf"/>
</dbReference>
<dbReference type="PANTHER" id="PTHR10192">
    <property type="entry name" value="MOLYBDOPTERIN BIOSYNTHESIS PROTEIN"/>
    <property type="match status" value="1"/>
</dbReference>
<accession>A0A0R1H1M1</accession>
<comment type="catalytic activity">
    <reaction evidence="6">
        <text>adenylyl-molybdopterin + molybdate = Mo-molybdopterin + AMP + H(+)</text>
        <dbReference type="Rhea" id="RHEA:35047"/>
        <dbReference type="ChEBI" id="CHEBI:15378"/>
        <dbReference type="ChEBI" id="CHEBI:36264"/>
        <dbReference type="ChEBI" id="CHEBI:62727"/>
        <dbReference type="ChEBI" id="CHEBI:71302"/>
        <dbReference type="ChEBI" id="CHEBI:456215"/>
        <dbReference type="EC" id="2.10.1.1"/>
    </reaction>
</comment>
<dbReference type="Gene3D" id="2.170.190.11">
    <property type="entry name" value="Molybdopterin biosynthesis moea protein, domain 3"/>
    <property type="match status" value="1"/>
</dbReference>
<dbReference type="Proteomes" id="UP000051461">
    <property type="component" value="Unassembled WGS sequence"/>
</dbReference>
<dbReference type="InterPro" id="IPR001453">
    <property type="entry name" value="MoaB/Mog_dom"/>
</dbReference>
<dbReference type="EMBL" id="AZDA01000017">
    <property type="protein sequence ID" value="KRK40319.1"/>
    <property type="molecule type" value="Genomic_DNA"/>
</dbReference>
<dbReference type="Gene3D" id="3.90.105.10">
    <property type="entry name" value="Molybdopterin biosynthesis moea protein, domain 2"/>
    <property type="match status" value="1"/>
</dbReference>
<evidence type="ECO:0000256" key="4">
    <source>
        <dbReference type="ARBA" id="ARBA00021108"/>
    </source>
</evidence>
<dbReference type="OrthoDB" id="9804758at2"/>
<dbReference type="RefSeq" id="WP_057903700.1">
    <property type="nucleotide sequence ID" value="NZ_AZDA01000017.1"/>
</dbReference>
<comment type="caution">
    <text evidence="9">The sequence shown here is derived from an EMBL/GenBank/DDBJ whole genome shotgun (WGS) entry which is preliminary data.</text>
</comment>
<feature type="domain" description="MoaB/Mog" evidence="8">
    <location>
        <begin position="183"/>
        <end position="320"/>
    </location>
</feature>
<dbReference type="SUPFAM" id="SSF53218">
    <property type="entry name" value="Molybdenum cofactor biosynthesis proteins"/>
    <property type="match status" value="1"/>
</dbReference>
<dbReference type="NCBIfam" id="TIGR00177">
    <property type="entry name" value="molyb_syn"/>
    <property type="match status" value="1"/>
</dbReference>
<dbReference type="UniPathway" id="UPA00344"/>
<comment type="similarity">
    <text evidence="2 7">Belongs to the MoeA family.</text>
</comment>
<dbReference type="InterPro" id="IPR036425">
    <property type="entry name" value="MoaB/Mog-like_dom_sf"/>
</dbReference>
<dbReference type="GO" id="GO:0061599">
    <property type="term" value="F:molybdopterin molybdotransferase activity"/>
    <property type="evidence" value="ECO:0007669"/>
    <property type="project" value="UniProtKB-UniRule"/>
</dbReference>
<dbReference type="STRING" id="1423726.FC07_GL001034"/>
<dbReference type="GO" id="GO:0005829">
    <property type="term" value="C:cytosol"/>
    <property type="evidence" value="ECO:0007669"/>
    <property type="project" value="TreeGrafter"/>
</dbReference>
<dbReference type="Gene3D" id="3.40.980.10">
    <property type="entry name" value="MoaB/Mog-like domain"/>
    <property type="match status" value="1"/>
</dbReference>
<comment type="cofactor">
    <cofactor evidence="7">
        <name>Mg(2+)</name>
        <dbReference type="ChEBI" id="CHEBI:18420"/>
    </cofactor>
</comment>
<evidence type="ECO:0000256" key="1">
    <source>
        <dbReference type="ARBA" id="ARBA00002901"/>
    </source>
</evidence>
<dbReference type="SUPFAM" id="SSF63882">
    <property type="entry name" value="MoeA N-terminal region -like"/>
    <property type="match status" value="1"/>
</dbReference>
<evidence type="ECO:0000256" key="6">
    <source>
        <dbReference type="ARBA" id="ARBA00047317"/>
    </source>
</evidence>
<dbReference type="AlphaFoldDB" id="A0A0R1H1M1"/>
<dbReference type="InterPro" id="IPR036135">
    <property type="entry name" value="MoeA_linker/N_sf"/>
</dbReference>
<evidence type="ECO:0000313" key="10">
    <source>
        <dbReference type="Proteomes" id="UP000051461"/>
    </source>
</evidence>
<dbReference type="PANTHER" id="PTHR10192:SF5">
    <property type="entry name" value="GEPHYRIN"/>
    <property type="match status" value="1"/>
</dbReference>
<organism evidence="9 10">
    <name type="scientific">Loigolactobacillus bifermentans DSM 20003</name>
    <dbReference type="NCBI Taxonomy" id="1423726"/>
    <lineage>
        <taxon>Bacteria</taxon>
        <taxon>Bacillati</taxon>
        <taxon>Bacillota</taxon>
        <taxon>Bacilli</taxon>
        <taxon>Lactobacillales</taxon>
        <taxon>Lactobacillaceae</taxon>
        <taxon>Loigolactobacillus</taxon>
    </lineage>
</organism>
<evidence type="ECO:0000256" key="3">
    <source>
        <dbReference type="ARBA" id="ARBA00013269"/>
    </source>
</evidence>
<keyword evidence="7" id="KW-0808">Transferase</keyword>
<gene>
    <name evidence="9" type="ORF">FC07_GL001034</name>
</gene>
<dbReference type="PATRIC" id="fig|1423726.3.peg.1068"/>
<dbReference type="SMART" id="SM00852">
    <property type="entry name" value="MoCF_biosynth"/>
    <property type="match status" value="1"/>
</dbReference>
<protein>
    <recommendedName>
        <fullName evidence="4 7">Molybdopterin molybdenumtransferase</fullName>
        <ecNumber evidence="3 7">2.10.1.1</ecNumber>
    </recommendedName>
</protein>
<comment type="function">
    <text evidence="1 7">Catalyzes the insertion of molybdate into adenylated molybdopterin with the concomitant release of AMP.</text>
</comment>
<dbReference type="InterPro" id="IPR038987">
    <property type="entry name" value="MoeA-like"/>
</dbReference>
<comment type="pathway">
    <text evidence="7">Cofactor biosynthesis; molybdopterin biosynthesis.</text>
</comment>
<keyword evidence="7" id="KW-0501">Molybdenum cofactor biosynthesis</keyword>
<dbReference type="Gene3D" id="2.40.340.10">
    <property type="entry name" value="MoeA, C-terminal, domain IV"/>
    <property type="match status" value="1"/>
</dbReference>
<proteinExistence type="inferred from homology"/>
<dbReference type="GO" id="GO:0046872">
    <property type="term" value="F:metal ion binding"/>
    <property type="evidence" value="ECO:0007669"/>
    <property type="project" value="UniProtKB-UniRule"/>
</dbReference>